<dbReference type="AlphaFoldDB" id="A0A4R3YQ61"/>
<organism evidence="1 2">
    <name type="scientific">Luteibacter rhizovicinus</name>
    <dbReference type="NCBI Taxonomy" id="242606"/>
    <lineage>
        <taxon>Bacteria</taxon>
        <taxon>Pseudomonadati</taxon>
        <taxon>Pseudomonadota</taxon>
        <taxon>Gammaproteobacteria</taxon>
        <taxon>Lysobacterales</taxon>
        <taxon>Rhodanobacteraceae</taxon>
        <taxon>Luteibacter</taxon>
    </lineage>
</organism>
<protein>
    <submittedName>
        <fullName evidence="1">Uncharacterized protein</fullName>
    </submittedName>
</protein>
<name>A0A4R3YQ61_9GAMM</name>
<dbReference type="RefSeq" id="WP_132142914.1">
    <property type="nucleotide sequence ID" value="NZ_SMCS01000003.1"/>
</dbReference>
<reference evidence="1 2" key="1">
    <citation type="submission" date="2019-03" db="EMBL/GenBank/DDBJ databases">
        <title>Above-ground endophytic microbial communities from plants in different locations in the United States.</title>
        <authorList>
            <person name="Frank C."/>
        </authorList>
    </citation>
    <scope>NUCLEOTIDE SEQUENCE [LARGE SCALE GENOMIC DNA]</scope>
    <source>
        <strain evidence="1 2">LP_13_YM</strain>
    </source>
</reference>
<comment type="caution">
    <text evidence="1">The sequence shown here is derived from an EMBL/GenBank/DDBJ whole genome shotgun (WGS) entry which is preliminary data.</text>
</comment>
<gene>
    <name evidence="1" type="ORF">EC912_1034</name>
</gene>
<dbReference type="Proteomes" id="UP000295645">
    <property type="component" value="Unassembled WGS sequence"/>
</dbReference>
<proteinExistence type="predicted"/>
<evidence type="ECO:0000313" key="1">
    <source>
        <dbReference type="EMBL" id="TCV94521.1"/>
    </source>
</evidence>
<keyword evidence="2" id="KW-1185">Reference proteome</keyword>
<dbReference type="EMBL" id="SMCS01000003">
    <property type="protein sequence ID" value="TCV94521.1"/>
    <property type="molecule type" value="Genomic_DNA"/>
</dbReference>
<sequence>MKAPNLIAVTASLLIAGASVFVLRSFDDRISTLAAAPAMINGVRVIDLAPVTVRPTAADVREATRTSEATLDNAAAAIRRNAEERAMALLGSQLAMPYYSFGNVLSRTAKD</sequence>
<accession>A0A4R3YQ61</accession>
<evidence type="ECO:0000313" key="2">
    <source>
        <dbReference type="Proteomes" id="UP000295645"/>
    </source>
</evidence>
<dbReference type="OrthoDB" id="5957970at2"/>